<dbReference type="GO" id="GO:0005524">
    <property type="term" value="F:ATP binding"/>
    <property type="evidence" value="ECO:0007669"/>
    <property type="project" value="UniProtKB-KW"/>
</dbReference>
<dbReference type="CDD" id="cd14066">
    <property type="entry name" value="STKc_IRAK"/>
    <property type="match status" value="1"/>
</dbReference>
<keyword evidence="8" id="KW-0067">ATP-binding</keyword>
<dbReference type="InterPro" id="IPR011009">
    <property type="entry name" value="Kinase-like_dom_sf"/>
</dbReference>
<comment type="caution">
    <text evidence="17">The sequence shown here is derived from an EMBL/GenBank/DDBJ whole genome shotgun (WGS) entry which is preliminary data.</text>
</comment>
<keyword evidence="2" id="KW-0723">Serine/threonine-protein kinase</keyword>
<evidence type="ECO:0000313" key="18">
    <source>
        <dbReference type="Proteomes" id="UP001457282"/>
    </source>
</evidence>
<dbReference type="PROSITE" id="PS00108">
    <property type="entry name" value="PROTEIN_KINASE_ST"/>
    <property type="match status" value="1"/>
</dbReference>
<dbReference type="CDD" id="cd00054">
    <property type="entry name" value="EGF_CA"/>
    <property type="match status" value="1"/>
</dbReference>
<name>A0AAW1WJP7_RUBAR</name>
<dbReference type="InterPro" id="IPR013695">
    <property type="entry name" value="WAK"/>
</dbReference>
<evidence type="ECO:0000256" key="14">
    <source>
        <dbReference type="ARBA" id="ARBA00047951"/>
    </source>
</evidence>
<protein>
    <recommendedName>
        <fullName evidence="16">Protein kinase domain-containing protein</fullName>
    </recommendedName>
</protein>
<evidence type="ECO:0000313" key="17">
    <source>
        <dbReference type="EMBL" id="KAK9924190.1"/>
    </source>
</evidence>
<proteinExistence type="predicted"/>
<dbReference type="FunFam" id="3.30.200.20:FF:000043">
    <property type="entry name" value="Wall-associated receptor kinase 2"/>
    <property type="match status" value="1"/>
</dbReference>
<keyword evidence="3" id="KW-0808">Transferase</keyword>
<dbReference type="FunFam" id="1.10.510.10:FF:000084">
    <property type="entry name" value="Wall-associated receptor kinase 2"/>
    <property type="match status" value="1"/>
</dbReference>
<dbReference type="PANTHER" id="PTHR27005">
    <property type="entry name" value="WALL-ASSOCIATED RECEPTOR KINASE-LIKE 21"/>
    <property type="match status" value="1"/>
</dbReference>
<keyword evidence="4 15" id="KW-0812">Transmembrane</keyword>
<feature type="domain" description="Protein kinase" evidence="16">
    <location>
        <begin position="421"/>
        <end position="696"/>
    </location>
</feature>
<dbReference type="AlphaFoldDB" id="A0AAW1WJP7"/>
<dbReference type="Gene3D" id="1.10.510.10">
    <property type="entry name" value="Transferase(Phosphotransferase) domain 1"/>
    <property type="match status" value="1"/>
</dbReference>
<organism evidence="17 18">
    <name type="scientific">Rubus argutus</name>
    <name type="common">Southern blackberry</name>
    <dbReference type="NCBI Taxonomy" id="59490"/>
    <lineage>
        <taxon>Eukaryota</taxon>
        <taxon>Viridiplantae</taxon>
        <taxon>Streptophyta</taxon>
        <taxon>Embryophyta</taxon>
        <taxon>Tracheophyta</taxon>
        <taxon>Spermatophyta</taxon>
        <taxon>Magnoliopsida</taxon>
        <taxon>eudicotyledons</taxon>
        <taxon>Gunneridae</taxon>
        <taxon>Pentapetalae</taxon>
        <taxon>rosids</taxon>
        <taxon>fabids</taxon>
        <taxon>Rosales</taxon>
        <taxon>Rosaceae</taxon>
        <taxon>Rosoideae</taxon>
        <taxon>Rosoideae incertae sedis</taxon>
        <taxon>Rubus</taxon>
    </lineage>
</organism>
<evidence type="ECO:0000256" key="9">
    <source>
        <dbReference type="ARBA" id="ARBA00022989"/>
    </source>
</evidence>
<dbReference type="GO" id="GO:0007166">
    <property type="term" value="P:cell surface receptor signaling pathway"/>
    <property type="evidence" value="ECO:0007669"/>
    <property type="project" value="InterPro"/>
</dbReference>
<reference evidence="17 18" key="1">
    <citation type="journal article" date="2023" name="G3 (Bethesda)">
        <title>A chromosome-length genome assembly and annotation of blackberry (Rubus argutus, cv. 'Hillquist').</title>
        <authorList>
            <person name="Bruna T."/>
            <person name="Aryal R."/>
            <person name="Dudchenko O."/>
            <person name="Sargent D.J."/>
            <person name="Mead D."/>
            <person name="Buti M."/>
            <person name="Cavallini A."/>
            <person name="Hytonen T."/>
            <person name="Andres J."/>
            <person name="Pham M."/>
            <person name="Weisz D."/>
            <person name="Mascagni F."/>
            <person name="Usai G."/>
            <person name="Natali L."/>
            <person name="Bassil N."/>
            <person name="Fernandez G.E."/>
            <person name="Lomsadze A."/>
            <person name="Armour M."/>
            <person name="Olukolu B."/>
            <person name="Poorten T."/>
            <person name="Britton C."/>
            <person name="Davik J."/>
            <person name="Ashrafi H."/>
            <person name="Aiden E.L."/>
            <person name="Borodovsky M."/>
            <person name="Worthington M."/>
        </authorList>
    </citation>
    <scope>NUCLEOTIDE SEQUENCE [LARGE SCALE GENOMIC DNA]</scope>
    <source>
        <strain evidence="17">PI 553951</strain>
    </source>
</reference>
<evidence type="ECO:0000256" key="7">
    <source>
        <dbReference type="ARBA" id="ARBA00022777"/>
    </source>
</evidence>
<dbReference type="SMART" id="SM00220">
    <property type="entry name" value="S_TKc"/>
    <property type="match status" value="1"/>
</dbReference>
<dbReference type="Pfam" id="PF13947">
    <property type="entry name" value="GUB_WAK_bind"/>
    <property type="match status" value="1"/>
</dbReference>
<comment type="catalytic activity">
    <reaction evidence="14">
        <text>L-threonyl-[protein] + ATP = O-phospho-L-threonyl-[protein] + ADP + H(+)</text>
        <dbReference type="Rhea" id="RHEA:46608"/>
        <dbReference type="Rhea" id="RHEA-COMP:11060"/>
        <dbReference type="Rhea" id="RHEA-COMP:11605"/>
        <dbReference type="ChEBI" id="CHEBI:15378"/>
        <dbReference type="ChEBI" id="CHEBI:30013"/>
        <dbReference type="ChEBI" id="CHEBI:30616"/>
        <dbReference type="ChEBI" id="CHEBI:61977"/>
        <dbReference type="ChEBI" id="CHEBI:456216"/>
    </reaction>
</comment>
<dbReference type="InterPro" id="IPR000719">
    <property type="entry name" value="Prot_kinase_dom"/>
</dbReference>
<dbReference type="GO" id="GO:0004674">
    <property type="term" value="F:protein serine/threonine kinase activity"/>
    <property type="evidence" value="ECO:0007669"/>
    <property type="project" value="UniProtKB-KW"/>
</dbReference>
<dbReference type="GO" id="GO:0005509">
    <property type="term" value="F:calcium ion binding"/>
    <property type="evidence" value="ECO:0007669"/>
    <property type="project" value="InterPro"/>
</dbReference>
<accession>A0AAW1WJP7</accession>
<evidence type="ECO:0000256" key="1">
    <source>
        <dbReference type="ARBA" id="ARBA00004479"/>
    </source>
</evidence>
<keyword evidence="11" id="KW-1015">Disulfide bond</keyword>
<dbReference type="Proteomes" id="UP001457282">
    <property type="component" value="Unassembled WGS sequence"/>
</dbReference>
<evidence type="ECO:0000259" key="16">
    <source>
        <dbReference type="PROSITE" id="PS50011"/>
    </source>
</evidence>
<comment type="subcellular location">
    <subcellularLocation>
        <location evidence="1">Membrane</location>
        <topology evidence="1">Single-pass type I membrane protein</topology>
    </subcellularLocation>
</comment>
<evidence type="ECO:0000256" key="12">
    <source>
        <dbReference type="ARBA" id="ARBA00023180"/>
    </source>
</evidence>
<dbReference type="InterPro" id="IPR008271">
    <property type="entry name" value="Ser/Thr_kinase_AS"/>
</dbReference>
<dbReference type="PROSITE" id="PS01187">
    <property type="entry name" value="EGF_CA"/>
    <property type="match status" value="1"/>
</dbReference>
<dbReference type="InterPro" id="IPR025287">
    <property type="entry name" value="WAK_GUB"/>
</dbReference>
<evidence type="ECO:0000256" key="13">
    <source>
        <dbReference type="ARBA" id="ARBA00047558"/>
    </source>
</evidence>
<keyword evidence="5" id="KW-0732">Signal</keyword>
<evidence type="ECO:0000256" key="10">
    <source>
        <dbReference type="ARBA" id="ARBA00023136"/>
    </source>
</evidence>
<dbReference type="EMBL" id="JBEDUW010000006">
    <property type="protein sequence ID" value="KAK9924190.1"/>
    <property type="molecule type" value="Genomic_DNA"/>
</dbReference>
<dbReference type="GO" id="GO:0030247">
    <property type="term" value="F:polysaccharide binding"/>
    <property type="evidence" value="ECO:0007669"/>
    <property type="project" value="InterPro"/>
</dbReference>
<evidence type="ECO:0000256" key="6">
    <source>
        <dbReference type="ARBA" id="ARBA00022741"/>
    </source>
</evidence>
<dbReference type="Pfam" id="PF00069">
    <property type="entry name" value="Pkinase"/>
    <property type="match status" value="1"/>
</dbReference>
<comment type="catalytic activity">
    <reaction evidence="13">
        <text>L-seryl-[protein] + ATP = O-phospho-L-seryl-[protein] + ADP + H(+)</text>
        <dbReference type="Rhea" id="RHEA:17989"/>
        <dbReference type="Rhea" id="RHEA-COMP:9863"/>
        <dbReference type="Rhea" id="RHEA-COMP:11604"/>
        <dbReference type="ChEBI" id="CHEBI:15378"/>
        <dbReference type="ChEBI" id="CHEBI:29999"/>
        <dbReference type="ChEBI" id="CHEBI:30616"/>
        <dbReference type="ChEBI" id="CHEBI:83421"/>
        <dbReference type="ChEBI" id="CHEBI:456216"/>
    </reaction>
</comment>
<dbReference type="InterPro" id="IPR018097">
    <property type="entry name" value="EGF_Ca-bd_CS"/>
</dbReference>
<evidence type="ECO:0000256" key="8">
    <source>
        <dbReference type="ARBA" id="ARBA00022840"/>
    </source>
</evidence>
<dbReference type="Gene3D" id="2.10.25.10">
    <property type="entry name" value="Laminin"/>
    <property type="match status" value="1"/>
</dbReference>
<dbReference type="PROSITE" id="PS50011">
    <property type="entry name" value="PROTEIN_KINASE_DOM"/>
    <property type="match status" value="1"/>
</dbReference>
<evidence type="ECO:0000256" key="11">
    <source>
        <dbReference type="ARBA" id="ARBA00023157"/>
    </source>
</evidence>
<evidence type="ECO:0000256" key="15">
    <source>
        <dbReference type="SAM" id="Phobius"/>
    </source>
</evidence>
<evidence type="ECO:0000256" key="2">
    <source>
        <dbReference type="ARBA" id="ARBA00022527"/>
    </source>
</evidence>
<gene>
    <name evidence="17" type="ORF">M0R45_032572</name>
</gene>
<sequence length="754" mass="83238">MVRSQFQLQVLHFTSQVMLWSITCGAILAVASPLPIAKPHCQSSCGSIAIPYPFGIGVGCYLTGGPNGNFNEDSFQIVCDNSTSPPRLFLSNTSLEVLEISIDEYTLHVNSPITFSNCSKKQNNRQAPNLEDYPFWYSQKNRFTSMSCGGIALMTSNGYNGSKTTLGGCLSICDSSNDIMAKNNSCGGINCCQTTIPEYLDSFNASFGAVVDADTELECKSAFLVDQDWFTSSSTNISTINDRDEFVPVVLGWYVGNSTYSNIDIYGPTNWTDAHNSTIRGADGLLCSDGFHGNPYLIDGCHDINECEDEPYRCGSGNCINKPGDFECQFPDVQSLDVQSKRPIKVGVIVTSTAIGLLTLLVGGWWSYKVIKKRKNIKRKQKFFKQNGGLLLEQQLSSGEVSVEKIKVFNSKELEKATDHFNVDRILGQGGQGTVYKGMLEDGRIVAVKKSKIVDGGDQEVRQFINEIVILSQIIHRNVVKLLGCYLETEVPLLVYEFIANGTLSEYNHQQNEKYPLTWEMTLRVAIEVAGALSYLHSAAICPIYHRDIKSSNILLDDKYRAKVADFGTSRFVSIDQTHLTTLVHGTFGYLDPEYLQSSQFTDKSDVYSFGVVLAELLTGQKPVSVTRSQEGRSLSTYFLLSMEKNHLFDILDVRVMKDGGKEEIMKVANLAKRCLNLNGRKRPTMKEVAAELEGIQLSVNTSKHDDQNLADVAYVLRQEITEAWDVVSTSTGPCTDGGSSSCDAQSLLIVKTV</sequence>
<dbReference type="Pfam" id="PF08488">
    <property type="entry name" value="WAK"/>
    <property type="match status" value="1"/>
</dbReference>
<dbReference type="InterPro" id="IPR045274">
    <property type="entry name" value="WAK-like"/>
</dbReference>
<keyword evidence="18" id="KW-1185">Reference proteome</keyword>
<keyword evidence="9 15" id="KW-1133">Transmembrane helix</keyword>
<keyword evidence="7" id="KW-0418">Kinase</keyword>
<evidence type="ECO:0000256" key="3">
    <source>
        <dbReference type="ARBA" id="ARBA00022679"/>
    </source>
</evidence>
<keyword evidence="12" id="KW-0325">Glycoprotein</keyword>
<dbReference type="SUPFAM" id="SSF56112">
    <property type="entry name" value="Protein kinase-like (PK-like)"/>
    <property type="match status" value="1"/>
</dbReference>
<dbReference type="GO" id="GO:0005886">
    <property type="term" value="C:plasma membrane"/>
    <property type="evidence" value="ECO:0007669"/>
    <property type="project" value="TreeGrafter"/>
</dbReference>
<evidence type="ECO:0000256" key="4">
    <source>
        <dbReference type="ARBA" id="ARBA00022692"/>
    </source>
</evidence>
<keyword evidence="6" id="KW-0547">Nucleotide-binding</keyword>
<dbReference type="PANTHER" id="PTHR27005:SF280">
    <property type="entry name" value="WALL-ASSOCIATED RECEPTOR KINASE-LIKE 8"/>
    <property type="match status" value="1"/>
</dbReference>
<keyword evidence="10 15" id="KW-0472">Membrane</keyword>
<dbReference type="Gene3D" id="3.30.200.20">
    <property type="entry name" value="Phosphorylase Kinase, domain 1"/>
    <property type="match status" value="1"/>
</dbReference>
<evidence type="ECO:0000256" key="5">
    <source>
        <dbReference type="ARBA" id="ARBA00022729"/>
    </source>
</evidence>
<feature type="transmembrane region" description="Helical" evidence="15">
    <location>
        <begin position="346"/>
        <end position="368"/>
    </location>
</feature>